<evidence type="ECO:0000256" key="3">
    <source>
        <dbReference type="ARBA" id="ARBA00022989"/>
    </source>
</evidence>
<feature type="transmembrane region" description="Helical" evidence="5">
    <location>
        <begin position="206"/>
        <end position="223"/>
    </location>
</feature>
<dbReference type="STRING" id="3088.A0A383W526"/>
<evidence type="ECO:0000256" key="4">
    <source>
        <dbReference type="ARBA" id="ARBA00023136"/>
    </source>
</evidence>
<gene>
    <name evidence="6" type="ORF">BQ4739_LOCUS12433</name>
</gene>
<feature type="transmembrane region" description="Helical" evidence="5">
    <location>
        <begin position="78"/>
        <end position="100"/>
    </location>
</feature>
<dbReference type="PANTHER" id="PTHR43220">
    <property type="match status" value="1"/>
</dbReference>
<dbReference type="InterPro" id="IPR045014">
    <property type="entry name" value="TM41A/B"/>
</dbReference>
<protein>
    <recommendedName>
        <fullName evidence="8">Golgi apparatus membrane protein TVP38</fullName>
    </recommendedName>
</protein>
<organism evidence="6 7">
    <name type="scientific">Tetradesmus obliquus</name>
    <name type="common">Green alga</name>
    <name type="synonym">Acutodesmus obliquus</name>
    <dbReference type="NCBI Taxonomy" id="3088"/>
    <lineage>
        <taxon>Eukaryota</taxon>
        <taxon>Viridiplantae</taxon>
        <taxon>Chlorophyta</taxon>
        <taxon>core chlorophytes</taxon>
        <taxon>Chlorophyceae</taxon>
        <taxon>CS clade</taxon>
        <taxon>Sphaeropleales</taxon>
        <taxon>Scenedesmaceae</taxon>
        <taxon>Tetradesmus</taxon>
    </lineage>
</organism>
<dbReference type="PANTHER" id="PTHR43220:SF7">
    <property type="entry name" value="SNARE ASSOCIATED GOLGI PROTEIN FAMILY"/>
    <property type="match status" value="1"/>
</dbReference>
<keyword evidence="7" id="KW-1185">Reference proteome</keyword>
<evidence type="ECO:0000256" key="2">
    <source>
        <dbReference type="ARBA" id="ARBA00022692"/>
    </source>
</evidence>
<dbReference type="AlphaFoldDB" id="A0A383W526"/>
<evidence type="ECO:0000256" key="1">
    <source>
        <dbReference type="ARBA" id="ARBA00004141"/>
    </source>
</evidence>
<feature type="transmembrane region" description="Helical" evidence="5">
    <location>
        <begin position="47"/>
        <end position="72"/>
    </location>
</feature>
<dbReference type="GO" id="GO:0016020">
    <property type="term" value="C:membrane"/>
    <property type="evidence" value="ECO:0007669"/>
    <property type="project" value="UniProtKB-SubCell"/>
</dbReference>
<sequence>MPRLQAHELHALVHNFPPSSLPAVITLRDTLLAYAETYPKTVAVGILMLYSIMQTFAIPGTISLSLLSGALYGSTRGFLLVAAVSTAGSCSCYGMSCLLWRPIARAVWADRIEGFKSEVAKRRHDLLSYIIFLRVTPMLPNVFINVASPIVGVPLLDWGAWGLVGGGWWGGGGTLIGCAPNNFMAAHAGDHLSDLDSLADLYNPRMLLLGLTVGCIALLPVYMKHRHDKERAIAMLAQKIR</sequence>
<dbReference type="Proteomes" id="UP000256970">
    <property type="component" value="Unassembled WGS sequence"/>
</dbReference>
<keyword evidence="2 5" id="KW-0812">Transmembrane</keyword>
<accession>A0A383W526</accession>
<evidence type="ECO:0008006" key="8">
    <source>
        <dbReference type="Google" id="ProtNLM"/>
    </source>
</evidence>
<proteinExistence type="predicted"/>
<name>A0A383W526_TETOB</name>
<reference evidence="6 7" key="1">
    <citation type="submission" date="2016-10" db="EMBL/GenBank/DDBJ databases">
        <authorList>
            <person name="Cai Z."/>
        </authorList>
    </citation>
    <scope>NUCLEOTIDE SEQUENCE [LARGE SCALE GENOMIC DNA]</scope>
</reference>
<keyword evidence="3 5" id="KW-1133">Transmembrane helix</keyword>
<evidence type="ECO:0000256" key="5">
    <source>
        <dbReference type="SAM" id="Phobius"/>
    </source>
</evidence>
<evidence type="ECO:0000313" key="7">
    <source>
        <dbReference type="Proteomes" id="UP000256970"/>
    </source>
</evidence>
<evidence type="ECO:0000313" key="6">
    <source>
        <dbReference type="EMBL" id="SZX72242.1"/>
    </source>
</evidence>
<dbReference type="GO" id="GO:0000045">
    <property type="term" value="P:autophagosome assembly"/>
    <property type="evidence" value="ECO:0007669"/>
    <property type="project" value="TreeGrafter"/>
</dbReference>
<comment type="subcellular location">
    <subcellularLocation>
        <location evidence="1">Membrane</location>
        <topology evidence="1">Multi-pass membrane protein</topology>
    </subcellularLocation>
</comment>
<dbReference type="EMBL" id="FNXT01001119">
    <property type="protein sequence ID" value="SZX72242.1"/>
    <property type="molecule type" value="Genomic_DNA"/>
</dbReference>
<feature type="transmembrane region" description="Helical" evidence="5">
    <location>
        <begin position="126"/>
        <end position="147"/>
    </location>
</feature>
<keyword evidence="4 5" id="KW-0472">Membrane</keyword>